<evidence type="ECO:0008006" key="3">
    <source>
        <dbReference type="Google" id="ProtNLM"/>
    </source>
</evidence>
<gene>
    <name evidence="1" type="ORF">E9232_000047</name>
</gene>
<organism evidence="1 2">
    <name type="scientific">Inquilinus ginsengisoli</name>
    <dbReference type="NCBI Taxonomy" id="363840"/>
    <lineage>
        <taxon>Bacteria</taxon>
        <taxon>Pseudomonadati</taxon>
        <taxon>Pseudomonadota</taxon>
        <taxon>Alphaproteobacteria</taxon>
        <taxon>Rhodospirillales</taxon>
        <taxon>Rhodospirillaceae</taxon>
        <taxon>Inquilinus</taxon>
    </lineage>
</organism>
<proteinExistence type="predicted"/>
<comment type="caution">
    <text evidence="1">The sequence shown here is derived from an EMBL/GenBank/DDBJ whole genome shotgun (WGS) entry which is preliminary data.</text>
</comment>
<name>A0ABU1JG34_9PROT</name>
<dbReference type="EMBL" id="JAVDPW010000001">
    <property type="protein sequence ID" value="MDR6287548.1"/>
    <property type="molecule type" value="Genomic_DNA"/>
</dbReference>
<keyword evidence="2" id="KW-1185">Reference proteome</keyword>
<reference evidence="1 2" key="1">
    <citation type="submission" date="2023-07" db="EMBL/GenBank/DDBJ databases">
        <title>Sorghum-associated microbial communities from plants grown in Nebraska, USA.</title>
        <authorList>
            <person name="Schachtman D."/>
        </authorList>
    </citation>
    <scope>NUCLEOTIDE SEQUENCE [LARGE SCALE GENOMIC DNA]</scope>
    <source>
        <strain evidence="1 2">584</strain>
    </source>
</reference>
<accession>A0ABU1JG34</accession>
<dbReference type="Proteomes" id="UP001262410">
    <property type="component" value="Unassembled WGS sequence"/>
</dbReference>
<dbReference type="PROSITE" id="PS51257">
    <property type="entry name" value="PROKAR_LIPOPROTEIN"/>
    <property type="match status" value="1"/>
</dbReference>
<evidence type="ECO:0000313" key="2">
    <source>
        <dbReference type="Proteomes" id="UP001262410"/>
    </source>
</evidence>
<evidence type="ECO:0000313" key="1">
    <source>
        <dbReference type="EMBL" id="MDR6287548.1"/>
    </source>
</evidence>
<sequence>MVSIRFVPVCTLTLIGCGGMLPTTVAADPVVAEKVRSLSAGNPCSDAIAGVLTAYRVPPGRIVELDLPTTARDHPGAPADRQAWFKLADRGGSIVVEYDPDHCLVTAIYPRYGATLPEIG</sequence>
<dbReference type="RefSeq" id="WP_309791364.1">
    <property type="nucleotide sequence ID" value="NZ_JAVDPW010000001.1"/>
</dbReference>
<protein>
    <recommendedName>
        <fullName evidence="3">Lipoprotein</fullName>
    </recommendedName>
</protein>